<dbReference type="AlphaFoldDB" id="A0A413ZVY2"/>
<protein>
    <recommendedName>
        <fullName evidence="3">Flavodoxin domain-containing protein</fullName>
    </recommendedName>
</protein>
<sequence>MRAIVYTSNTGSTAKYAKLLSHQICIPSYSMEEAKTKVKPGAEIIYMGWIMAGKIKGYTEAVRKYRIQAVCGVGMGQTGTQLAEVRTKNKVPQRIPLFTVQGTFNIKKLHGVYKMMMNVMVKTAGKALADKADRTPEEEDMLDMMLNGSERVKAENLKHIIDWYDTAERGEK</sequence>
<evidence type="ECO:0008006" key="3">
    <source>
        <dbReference type="Google" id="ProtNLM"/>
    </source>
</evidence>
<dbReference type="EMBL" id="QSHU01000057">
    <property type="protein sequence ID" value="RHC33473.1"/>
    <property type="molecule type" value="Genomic_DNA"/>
</dbReference>
<organism evidence="1 2">
    <name type="scientific">Agathobacter rectalis</name>
    <dbReference type="NCBI Taxonomy" id="39491"/>
    <lineage>
        <taxon>Bacteria</taxon>
        <taxon>Bacillati</taxon>
        <taxon>Bacillota</taxon>
        <taxon>Clostridia</taxon>
        <taxon>Lachnospirales</taxon>
        <taxon>Lachnospiraceae</taxon>
        <taxon>Agathobacter</taxon>
    </lineage>
</organism>
<gene>
    <name evidence="1" type="ORF">DW848_16760</name>
</gene>
<proteinExistence type="predicted"/>
<dbReference type="RefSeq" id="WP_118390452.1">
    <property type="nucleotide sequence ID" value="NZ_QSHU01000057.1"/>
</dbReference>
<evidence type="ECO:0000313" key="2">
    <source>
        <dbReference type="Proteomes" id="UP000286104"/>
    </source>
</evidence>
<evidence type="ECO:0000313" key="1">
    <source>
        <dbReference type="EMBL" id="RHC33473.1"/>
    </source>
</evidence>
<reference evidence="1 2" key="1">
    <citation type="submission" date="2018-08" db="EMBL/GenBank/DDBJ databases">
        <title>A genome reference for cultivated species of the human gut microbiota.</title>
        <authorList>
            <person name="Zou Y."/>
            <person name="Xue W."/>
            <person name="Luo G."/>
        </authorList>
    </citation>
    <scope>NUCLEOTIDE SEQUENCE [LARGE SCALE GENOMIC DNA]</scope>
    <source>
        <strain evidence="1 2">AM36-3AA</strain>
    </source>
</reference>
<name>A0A413ZVY2_9FIRM</name>
<dbReference type="Proteomes" id="UP000286104">
    <property type="component" value="Unassembled WGS sequence"/>
</dbReference>
<accession>A0A413ZVY2</accession>
<comment type="caution">
    <text evidence="1">The sequence shown here is derived from an EMBL/GenBank/DDBJ whole genome shotgun (WGS) entry which is preliminary data.</text>
</comment>